<protein>
    <recommendedName>
        <fullName evidence="3">Regulator of chromosome condensation (RCC1) repeat-containing protein</fullName>
    </recommendedName>
</protein>
<dbReference type="GO" id="GO:0005737">
    <property type="term" value="C:cytoplasm"/>
    <property type="evidence" value="ECO:0007669"/>
    <property type="project" value="TreeGrafter"/>
</dbReference>
<dbReference type="SUPFAM" id="SSF50985">
    <property type="entry name" value="RCC1/BLIP-II"/>
    <property type="match status" value="1"/>
</dbReference>
<dbReference type="Pfam" id="PF13540">
    <property type="entry name" value="RCC1_2"/>
    <property type="match status" value="1"/>
</dbReference>
<keyword evidence="2" id="KW-1185">Reference proteome</keyword>
<accession>A0A927BQP0</accession>
<reference evidence="1" key="1">
    <citation type="submission" date="2020-09" db="EMBL/GenBank/DDBJ databases">
        <title>A novel bacterium of genus Paenibacillus, isolated from South China Sea.</title>
        <authorList>
            <person name="Huang H."/>
            <person name="Mo K."/>
            <person name="Hu Y."/>
        </authorList>
    </citation>
    <scope>NUCLEOTIDE SEQUENCE</scope>
    <source>
        <strain evidence="1">IB182496</strain>
    </source>
</reference>
<dbReference type="PANTHER" id="PTHR45982">
    <property type="entry name" value="REGULATOR OF CHROMOSOME CONDENSATION"/>
    <property type="match status" value="1"/>
</dbReference>
<dbReference type="InterPro" id="IPR000408">
    <property type="entry name" value="Reg_chr_condens"/>
</dbReference>
<dbReference type="Gene3D" id="2.130.10.30">
    <property type="entry name" value="Regulator of chromosome condensation 1/beta-lactamase-inhibitor protein II"/>
    <property type="match status" value="1"/>
</dbReference>
<evidence type="ECO:0000313" key="2">
    <source>
        <dbReference type="Proteomes" id="UP000621560"/>
    </source>
</evidence>
<evidence type="ECO:0008006" key="3">
    <source>
        <dbReference type="Google" id="ProtNLM"/>
    </source>
</evidence>
<evidence type="ECO:0000313" key="1">
    <source>
        <dbReference type="EMBL" id="MBD2844977.1"/>
    </source>
</evidence>
<name>A0A927BQP0_9BACL</name>
<dbReference type="AlphaFoldDB" id="A0A927BQP0"/>
<dbReference type="EMBL" id="JACXIZ010000013">
    <property type="protein sequence ID" value="MBD2844977.1"/>
    <property type="molecule type" value="Genomic_DNA"/>
</dbReference>
<organism evidence="1 2">
    <name type="scientific">Paenibacillus sabuli</name>
    <dbReference type="NCBI Taxonomy" id="2772509"/>
    <lineage>
        <taxon>Bacteria</taxon>
        <taxon>Bacillati</taxon>
        <taxon>Bacillota</taxon>
        <taxon>Bacilli</taxon>
        <taxon>Bacillales</taxon>
        <taxon>Paenibacillaceae</taxon>
        <taxon>Paenibacillus</taxon>
    </lineage>
</organism>
<dbReference type="RefSeq" id="WP_190916136.1">
    <property type="nucleotide sequence ID" value="NZ_JACXIZ010000013.1"/>
</dbReference>
<comment type="caution">
    <text evidence="1">The sequence shown here is derived from an EMBL/GenBank/DDBJ whole genome shotgun (WGS) entry which is preliminary data.</text>
</comment>
<gene>
    <name evidence="1" type="ORF">IDH44_07230</name>
</gene>
<dbReference type="PANTHER" id="PTHR45982:SF1">
    <property type="entry name" value="REGULATOR OF CHROMOSOME CONDENSATION"/>
    <property type="match status" value="1"/>
</dbReference>
<dbReference type="GO" id="GO:0005085">
    <property type="term" value="F:guanyl-nucleotide exchange factor activity"/>
    <property type="evidence" value="ECO:0007669"/>
    <property type="project" value="TreeGrafter"/>
</dbReference>
<proteinExistence type="predicted"/>
<dbReference type="InterPro" id="IPR009091">
    <property type="entry name" value="RCC1/BLIP-II"/>
</dbReference>
<dbReference type="PROSITE" id="PS50012">
    <property type="entry name" value="RCC1_3"/>
    <property type="match status" value="1"/>
</dbReference>
<sequence length="47" mass="4804">MNDVVAISSGDSHVLALKSDGSVWSWGSNSDGQLGSHLSSPTPYGSL</sequence>
<dbReference type="Proteomes" id="UP000621560">
    <property type="component" value="Unassembled WGS sequence"/>
</dbReference>
<dbReference type="InterPro" id="IPR051553">
    <property type="entry name" value="Ran_GTPase-activating"/>
</dbReference>